<sequence length="57" mass="6431">MVRIVLLVCGRAPRGGWMGWMDSEDGVLVDEFARSTNLVLIYWLVTLRDTSPGFCRA</sequence>
<evidence type="ECO:0000313" key="2">
    <source>
        <dbReference type="Proteomes" id="UP000018144"/>
    </source>
</evidence>
<dbReference type="EMBL" id="HF935494">
    <property type="protein sequence ID" value="CCX09731.1"/>
    <property type="molecule type" value="Genomic_DNA"/>
</dbReference>
<dbReference type="AlphaFoldDB" id="U4L257"/>
<name>U4L257_PYROM</name>
<proteinExistence type="predicted"/>
<dbReference type="Proteomes" id="UP000018144">
    <property type="component" value="Unassembled WGS sequence"/>
</dbReference>
<evidence type="ECO:0000313" key="1">
    <source>
        <dbReference type="EMBL" id="CCX09731.1"/>
    </source>
</evidence>
<organism evidence="1 2">
    <name type="scientific">Pyronema omphalodes (strain CBS 100304)</name>
    <name type="common">Pyronema confluens</name>
    <dbReference type="NCBI Taxonomy" id="1076935"/>
    <lineage>
        <taxon>Eukaryota</taxon>
        <taxon>Fungi</taxon>
        <taxon>Dikarya</taxon>
        <taxon>Ascomycota</taxon>
        <taxon>Pezizomycotina</taxon>
        <taxon>Pezizomycetes</taxon>
        <taxon>Pezizales</taxon>
        <taxon>Pyronemataceae</taxon>
        <taxon>Pyronema</taxon>
    </lineage>
</organism>
<accession>U4L257</accession>
<protein>
    <submittedName>
        <fullName evidence="1">Uncharacterized protein</fullName>
    </submittedName>
</protein>
<reference evidence="1 2" key="1">
    <citation type="journal article" date="2013" name="PLoS Genet.">
        <title>The genome and development-dependent transcriptomes of Pyronema confluens: a window into fungal evolution.</title>
        <authorList>
            <person name="Traeger S."/>
            <person name="Altegoer F."/>
            <person name="Freitag M."/>
            <person name="Gabaldon T."/>
            <person name="Kempken F."/>
            <person name="Kumar A."/>
            <person name="Marcet-Houben M."/>
            <person name="Poggeler S."/>
            <person name="Stajich J.E."/>
            <person name="Nowrousian M."/>
        </authorList>
    </citation>
    <scope>NUCLEOTIDE SEQUENCE [LARGE SCALE GENOMIC DNA]</scope>
    <source>
        <strain evidence="2">CBS 100304</strain>
        <tissue evidence="1">Vegetative mycelium</tissue>
    </source>
</reference>
<keyword evidence="2" id="KW-1185">Reference proteome</keyword>
<gene>
    <name evidence="1" type="ORF">PCON_09324</name>
</gene>